<feature type="region of interest" description="Disordered" evidence="15">
    <location>
        <begin position="536"/>
        <end position="579"/>
    </location>
</feature>
<name>A0A1X0RF38_RHIZD</name>
<evidence type="ECO:0000256" key="6">
    <source>
        <dbReference type="ARBA" id="ARBA00022705"/>
    </source>
</evidence>
<comment type="similarity">
    <text evidence="1">Belongs to the DNA polymerase type-Y family.</text>
</comment>
<dbReference type="Pfam" id="PF11798">
    <property type="entry name" value="IMS_HHH"/>
    <property type="match status" value="1"/>
</dbReference>
<dbReference type="InterPro" id="IPR022880">
    <property type="entry name" value="DNApol_IV"/>
</dbReference>
<dbReference type="InterPro" id="IPR043502">
    <property type="entry name" value="DNA/RNA_pol_sf"/>
</dbReference>
<comment type="catalytic activity">
    <reaction evidence="14">
        <text>DNA(n) + a 2'-deoxyribonucleoside 5'-triphosphate = DNA(n+1) + diphosphate</text>
        <dbReference type="Rhea" id="RHEA:22508"/>
        <dbReference type="Rhea" id="RHEA-COMP:17339"/>
        <dbReference type="Rhea" id="RHEA-COMP:17340"/>
        <dbReference type="ChEBI" id="CHEBI:33019"/>
        <dbReference type="ChEBI" id="CHEBI:61560"/>
        <dbReference type="ChEBI" id="CHEBI:173112"/>
        <dbReference type="EC" id="2.7.7.7"/>
    </reaction>
</comment>
<evidence type="ECO:0000256" key="5">
    <source>
        <dbReference type="ARBA" id="ARBA00022695"/>
    </source>
</evidence>
<feature type="domain" description="UmuC" evidence="16">
    <location>
        <begin position="134"/>
        <end position="307"/>
    </location>
</feature>
<dbReference type="OrthoDB" id="1747274at2759"/>
<evidence type="ECO:0000256" key="9">
    <source>
        <dbReference type="ARBA" id="ARBA00022771"/>
    </source>
</evidence>
<feature type="compositionally biased region" description="Polar residues" evidence="15">
    <location>
        <begin position="562"/>
        <end position="579"/>
    </location>
</feature>
<feature type="compositionally biased region" description="Acidic residues" evidence="15">
    <location>
        <begin position="1"/>
        <end position="33"/>
    </location>
</feature>
<keyword evidence="4" id="KW-0808">Transferase</keyword>
<protein>
    <recommendedName>
        <fullName evidence="3">DNA polymerase kappa</fullName>
        <ecNumber evidence="2">2.7.7.7</ecNumber>
    </recommendedName>
</protein>
<evidence type="ECO:0000256" key="2">
    <source>
        <dbReference type="ARBA" id="ARBA00012417"/>
    </source>
</evidence>
<evidence type="ECO:0000256" key="1">
    <source>
        <dbReference type="ARBA" id="ARBA00010945"/>
    </source>
</evidence>
<organism evidence="17">
    <name type="scientific">Rhizopus microsporus var. microsporus</name>
    <dbReference type="NCBI Taxonomy" id="86635"/>
    <lineage>
        <taxon>Eukaryota</taxon>
        <taxon>Fungi</taxon>
        <taxon>Fungi incertae sedis</taxon>
        <taxon>Mucoromycota</taxon>
        <taxon>Mucoromycotina</taxon>
        <taxon>Mucoromycetes</taxon>
        <taxon>Mucorales</taxon>
        <taxon>Mucorineae</taxon>
        <taxon>Rhizopodaceae</taxon>
        <taxon>Rhizopus</taxon>
    </lineage>
</organism>
<dbReference type="EMBL" id="KV921864">
    <property type="protein sequence ID" value="ORE10606.1"/>
    <property type="molecule type" value="Genomic_DNA"/>
</dbReference>
<dbReference type="InterPro" id="IPR006642">
    <property type="entry name" value="Rad18_UBZ4"/>
</dbReference>
<evidence type="ECO:0000256" key="12">
    <source>
        <dbReference type="ARBA" id="ARBA00022932"/>
    </source>
</evidence>
<dbReference type="Gene3D" id="3.30.70.270">
    <property type="match status" value="2"/>
</dbReference>
<dbReference type="CDD" id="cd03586">
    <property type="entry name" value="PolY_Pol_IV_kappa"/>
    <property type="match status" value="1"/>
</dbReference>
<sequence length="579" mass="66070">MTEEEEALDSQIFEEEQDLFFDEDSEEEQEEELKESVQQESEESFRRRLAGPSTNKAGLGSVDKDKVNKIIYEASKGSAFFENEKKKDEMVTKRINAILKKYDTIKDQDLSFEKRIVDSMIQDLEARRDLTQCICHIDMDAFYASVEELENPELKTQPMAVGSMSMLCTSNYEARKYGVRSAMPGFIAIKLCPQLKMIPLNFAKYRAASSKVRAVFAKYDPRFLPLSLDEAYLNLTEYLKKEPDLTPDELVQQIRREIFESTQLTASAAKVCSDINKPNGQYYLPIDKTRVMEFVKKLKVRQIPGVGRVTERVLEALGVHTCNDIYAKRAILYKLLSPAHFQFLLKSCLGLGTTIFDTESERKSVGVERTFSPISDPNQLYQKLHELCQALERDVEKAGVMGRNVGIKLKFASFEMRIRSKTLPTYTWSAKDIEKIAKKLLAKEMPMNLRLMGVRLANLKPRGSEDESVLKYFSKAPLPEKVKDSSDSSIEIKDQEPSALVCPICNRALVMDIAQFNNHVDECLNKVEVKTILENEKRQYSPSSSRSSSHSSNKRIKRSNSTNCKQNSKSLFDYYPSST</sequence>
<evidence type="ECO:0000256" key="14">
    <source>
        <dbReference type="ARBA" id="ARBA00049244"/>
    </source>
</evidence>
<dbReference type="GO" id="GO:0003887">
    <property type="term" value="F:DNA-directed DNA polymerase activity"/>
    <property type="evidence" value="ECO:0007669"/>
    <property type="project" value="UniProtKB-KW"/>
</dbReference>
<dbReference type="GO" id="GO:0006260">
    <property type="term" value="P:DNA replication"/>
    <property type="evidence" value="ECO:0007669"/>
    <property type="project" value="UniProtKB-KW"/>
</dbReference>
<evidence type="ECO:0000313" key="17">
    <source>
        <dbReference type="EMBL" id="ORE10606.1"/>
    </source>
</evidence>
<keyword evidence="12" id="KW-0239">DNA-directed DNA polymerase</keyword>
<dbReference type="InterPro" id="IPR024728">
    <property type="entry name" value="PolY_HhH_motif"/>
</dbReference>
<keyword evidence="13" id="KW-0234">DNA repair</keyword>
<feature type="compositionally biased region" description="Low complexity" evidence="15">
    <location>
        <begin position="541"/>
        <end position="551"/>
    </location>
</feature>
<dbReference type="GO" id="GO:0008270">
    <property type="term" value="F:zinc ion binding"/>
    <property type="evidence" value="ECO:0007669"/>
    <property type="project" value="UniProtKB-KW"/>
</dbReference>
<evidence type="ECO:0000256" key="7">
    <source>
        <dbReference type="ARBA" id="ARBA00022723"/>
    </source>
</evidence>
<evidence type="ECO:0000256" key="3">
    <source>
        <dbReference type="ARBA" id="ARBA00016178"/>
    </source>
</evidence>
<dbReference type="GO" id="GO:0070987">
    <property type="term" value="P:error-free translesion synthesis"/>
    <property type="evidence" value="ECO:0007669"/>
    <property type="project" value="UniProtKB-ARBA"/>
</dbReference>
<dbReference type="Gene3D" id="3.40.1170.60">
    <property type="match status" value="1"/>
</dbReference>
<keyword evidence="5" id="KW-0548">Nucleotidyltransferase</keyword>
<dbReference type="PANTHER" id="PTHR11076">
    <property type="entry name" value="DNA REPAIR POLYMERASE UMUC / TRANSFERASE FAMILY MEMBER"/>
    <property type="match status" value="1"/>
</dbReference>
<dbReference type="InterPro" id="IPR043128">
    <property type="entry name" value="Rev_trsase/Diguanyl_cyclase"/>
</dbReference>
<dbReference type="Gene3D" id="3.30.1490.100">
    <property type="entry name" value="DNA polymerase, Y-family, little finger domain"/>
    <property type="match status" value="1"/>
</dbReference>
<keyword evidence="9" id="KW-0863">Zinc-finger</keyword>
<dbReference type="FunFam" id="3.40.1170.60:FF:000012">
    <property type="entry name" value="Putative DNA-directed polymerase kappa"/>
    <property type="match status" value="1"/>
</dbReference>
<dbReference type="Gene3D" id="3.30.160.60">
    <property type="entry name" value="Classic Zinc Finger"/>
    <property type="match status" value="1"/>
</dbReference>
<dbReference type="EC" id="2.7.7.7" evidence="2"/>
<dbReference type="FunFam" id="1.10.150.810:FF:000003">
    <property type="entry name" value="DNA polymerase kappa subunit"/>
    <property type="match status" value="1"/>
</dbReference>
<gene>
    <name evidence="17" type="ORF">BCV72DRAFT_238730</name>
</gene>
<evidence type="ECO:0000256" key="4">
    <source>
        <dbReference type="ARBA" id="ARBA00022679"/>
    </source>
</evidence>
<keyword evidence="7" id="KW-0479">Metal-binding</keyword>
<dbReference type="Proteomes" id="UP000242414">
    <property type="component" value="Unassembled WGS sequence"/>
</dbReference>
<dbReference type="Gene3D" id="1.10.150.810">
    <property type="match status" value="1"/>
</dbReference>
<evidence type="ECO:0000259" key="16">
    <source>
        <dbReference type="PROSITE" id="PS50173"/>
    </source>
</evidence>
<keyword evidence="10" id="KW-0862">Zinc</keyword>
<feature type="region of interest" description="Disordered" evidence="15">
    <location>
        <begin position="1"/>
        <end position="52"/>
    </location>
</feature>
<dbReference type="SUPFAM" id="SSF56672">
    <property type="entry name" value="DNA/RNA polymerases"/>
    <property type="match status" value="1"/>
</dbReference>
<evidence type="ECO:0000256" key="15">
    <source>
        <dbReference type="SAM" id="MobiDB-lite"/>
    </source>
</evidence>
<dbReference type="InterPro" id="IPR017961">
    <property type="entry name" value="DNA_pol_Y-fam_little_finger"/>
</dbReference>
<dbReference type="Gene3D" id="1.10.150.20">
    <property type="entry name" value="5' to 3' exonuclease, C-terminal subdomain"/>
    <property type="match status" value="1"/>
</dbReference>
<dbReference type="NCBIfam" id="NF002677">
    <property type="entry name" value="PRK02406.1"/>
    <property type="match status" value="1"/>
</dbReference>
<evidence type="ECO:0000256" key="8">
    <source>
        <dbReference type="ARBA" id="ARBA00022763"/>
    </source>
</evidence>
<dbReference type="GO" id="GO:0006281">
    <property type="term" value="P:DNA repair"/>
    <property type="evidence" value="ECO:0007669"/>
    <property type="project" value="UniProtKB-KW"/>
</dbReference>
<dbReference type="InterPro" id="IPR001126">
    <property type="entry name" value="UmuC"/>
</dbReference>
<dbReference type="GO" id="GO:0003684">
    <property type="term" value="F:damaged DNA binding"/>
    <property type="evidence" value="ECO:0007669"/>
    <property type="project" value="InterPro"/>
</dbReference>
<dbReference type="PROSITE" id="PS50173">
    <property type="entry name" value="UMUC"/>
    <property type="match status" value="1"/>
</dbReference>
<dbReference type="FunFam" id="1.10.150.810:FF:000001">
    <property type="entry name" value="DNA polymerase kappa"/>
    <property type="match status" value="1"/>
</dbReference>
<evidence type="ECO:0000256" key="13">
    <source>
        <dbReference type="ARBA" id="ARBA00023204"/>
    </source>
</evidence>
<dbReference type="GO" id="GO:0005634">
    <property type="term" value="C:nucleus"/>
    <property type="evidence" value="ECO:0007669"/>
    <property type="project" value="TreeGrafter"/>
</dbReference>
<dbReference type="Pfam" id="PF11799">
    <property type="entry name" value="IMS_C"/>
    <property type="match status" value="1"/>
</dbReference>
<dbReference type="InterPro" id="IPR036775">
    <property type="entry name" value="DNA_pol_Y-fam_lit_finger_sf"/>
</dbReference>
<dbReference type="PANTHER" id="PTHR11076:SF33">
    <property type="entry name" value="DNA POLYMERASE KAPPA"/>
    <property type="match status" value="1"/>
</dbReference>
<evidence type="ECO:0000256" key="10">
    <source>
        <dbReference type="ARBA" id="ARBA00022833"/>
    </source>
</evidence>
<dbReference type="SMART" id="SM00734">
    <property type="entry name" value="ZnF_Rad18"/>
    <property type="match status" value="1"/>
</dbReference>
<dbReference type="SUPFAM" id="SSF100879">
    <property type="entry name" value="Lesion bypass DNA polymerase (Y-family), little finger domain"/>
    <property type="match status" value="1"/>
</dbReference>
<reference evidence="17" key="1">
    <citation type="journal article" date="2016" name="Proc. Natl. Acad. Sci. U.S.A.">
        <title>Lipid metabolic changes in an early divergent fungus govern the establishment of a mutualistic symbiosis with endobacteria.</title>
        <authorList>
            <person name="Lastovetsky O.A."/>
            <person name="Gaspar M.L."/>
            <person name="Mondo S.J."/>
            <person name="LaButti K.M."/>
            <person name="Sandor L."/>
            <person name="Grigoriev I.V."/>
            <person name="Henry S.A."/>
            <person name="Pawlowska T.E."/>
        </authorList>
    </citation>
    <scope>NUCLEOTIDE SEQUENCE [LARGE SCALE GENOMIC DNA]</scope>
    <source>
        <strain evidence="17">ATCC 52814</strain>
    </source>
</reference>
<keyword evidence="11" id="KW-0460">Magnesium</keyword>
<dbReference type="VEuPathDB" id="FungiDB:BCV72DRAFT_238730"/>
<proteinExistence type="inferred from homology"/>
<evidence type="ECO:0000256" key="11">
    <source>
        <dbReference type="ARBA" id="ARBA00022842"/>
    </source>
</evidence>
<accession>A0A1X0RF38</accession>
<keyword evidence="6" id="KW-0235">DNA replication</keyword>
<dbReference type="AlphaFoldDB" id="A0A1X0RF38"/>
<dbReference type="Pfam" id="PF00817">
    <property type="entry name" value="IMS"/>
    <property type="match status" value="1"/>
</dbReference>
<dbReference type="InterPro" id="IPR050116">
    <property type="entry name" value="DNA_polymerase-Y"/>
</dbReference>
<dbReference type="FunFam" id="3.30.1490.100:FF:000004">
    <property type="entry name" value="DNA polymerase IV"/>
    <property type="match status" value="1"/>
</dbReference>
<dbReference type="GO" id="GO:0042276">
    <property type="term" value="P:error-prone translesion synthesis"/>
    <property type="evidence" value="ECO:0007669"/>
    <property type="project" value="TreeGrafter"/>
</dbReference>
<keyword evidence="8" id="KW-0227">DNA damage</keyword>